<protein>
    <recommendedName>
        <fullName evidence="2">histidine kinase</fullName>
        <ecNumber evidence="2">2.7.13.3</ecNumber>
    </recommendedName>
</protein>
<evidence type="ECO:0000256" key="5">
    <source>
        <dbReference type="ARBA" id="ARBA00022741"/>
    </source>
</evidence>
<proteinExistence type="predicted"/>
<sequence>MLWSYFFSEDILAKIIGDEQFSLEHRVLNILLILGLLLSVFSTVFNYIIDLQTEIFRFCIFVDVTLLCLYYVSIVKRKYWTVIYPAIFMCIFIFTPAIWIYNGGLLGGGTFDFIFFSSIIAILLTGLKRVAAIGSLLLVILFMAEIDAMYPFLTIGYSDDFTRKSDIISNLILILIANSFCFGLFMNYYKKEQQKSKEYLIQIEKQNMDNALSRLDRLNLVGEMAASIGHEIRNPLTTVRGYLQLFQRKQMYAEHVNQFQIMIEELDRTNAIITEFLSLAKNKTVAFESGSLNEIIQALLPLLQADALHTGHELQTEMGEIPAIKLDKKEIRQLLLNLVRNALEATPPGGKVVIKTECQDGNVVLFVQDTGCGIPKDVLDKLGIPFLTTKEKGTGLGLPVCYRIVARHNAKLEVVTGSSGTTFYVKFKLP</sequence>
<evidence type="ECO:0000256" key="6">
    <source>
        <dbReference type="ARBA" id="ARBA00022777"/>
    </source>
</evidence>
<keyword evidence="6" id="KW-0418">Kinase</keyword>
<dbReference type="InterPro" id="IPR004358">
    <property type="entry name" value="Sig_transdc_His_kin-like_C"/>
</dbReference>
<evidence type="ECO:0000313" key="11">
    <source>
        <dbReference type="EMBL" id="XFO74665.1"/>
    </source>
</evidence>
<dbReference type="InterPro" id="IPR036890">
    <property type="entry name" value="HATPase_C_sf"/>
</dbReference>
<dbReference type="Gene3D" id="1.10.287.130">
    <property type="match status" value="1"/>
</dbReference>
<evidence type="ECO:0000256" key="1">
    <source>
        <dbReference type="ARBA" id="ARBA00000085"/>
    </source>
</evidence>
<dbReference type="SMART" id="SM00387">
    <property type="entry name" value="HATPase_c"/>
    <property type="match status" value="1"/>
</dbReference>
<reference evidence="11" key="1">
    <citation type="submission" date="2024-05" db="EMBL/GenBank/DDBJ databases">
        <title>Isolation and characterization of Sporomusa carbonis sp. nov., a carboxydotrophic hydrogenogen in the genus of Sporomusa isolated from a charcoal burning pile.</title>
        <authorList>
            <person name="Boeer T."/>
            <person name="Rosenbaum F."/>
            <person name="Eysell L."/>
            <person name="Mueller V."/>
            <person name="Daniel R."/>
            <person name="Poehlein A."/>
        </authorList>
    </citation>
    <scope>NUCLEOTIDE SEQUENCE [LARGE SCALE GENOMIC DNA]</scope>
    <source>
        <strain evidence="11">DSM 3132</strain>
    </source>
</reference>
<dbReference type="Pfam" id="PF02518">
    <property type="entry name" value="HATPase_c"/>
    <property type="match status" value="1"/>
</dbReference>
<dbReference type="InterPro" id="IPR005467">
    <property type="entry name" value="His_kinase_dom"/>
</dbReference>
<evidence type="ECO:0000313" key="12">
    <source>
        <dbReference type="Proteomes" id="UP000216052"/>
    </source>
</evidence>
<dbReference type="SUPFAM" id="SSF47384">
    <property type="entry name" value="Homodimeric domain of signal transducing histidine kinase"/>
    <property type="match status" value="1"/>
</dbReference>
<feature type="transmembrane region" description="Helical" evidence="9">
    <location>
        <begin position="79"/>
        <end position="99"/>
    </location>
</feature>
<feature type="transmembrane region" description="Helical" evidence="9">
    <location>
        <begin position="136"/>
        <end position="155"/>
    </location>
</feature>
<organism evidence="11 12">
    <name type="scientific">Sporomusa acidovorans (strain ATCC 49682 / DSM 3132 / Mol)</name>
    <dbReference type="NCBI Taxonomy" id="1123286"/>
    <lineage>
        <taxon>Bacteria</taxon>
        <taxon>Bacillati</taxon>
        <taxon>Bacillota</taxon>
        <taxon>Negativicutes</taxon>
        <taxon>Selenomonadales</taxon>
        <taxon>Sporomusaceae</taxon>
        <taxon>Sporomusa</taxon>
    </lineage>
</organism>
<evidence type="ECO:0000256" key="3">
    <source>
        <dbReference type="ARBA" id="ARBA00022553"/>
    </source>
</evidence>
<keyword evidence="9" id="KW-0812">Transmembrane</keyword>
<evidence type="ECO:0000256" key="9">
    <source>
        <dbReference type="SAM" id="Phobius"/>
    </source>
</evidence>
<dbReference type="Gene3D" id="3.30.565.10">
    <property type="entry name" value="Histidine kinase-like ATPase, C-terminal domain"/>
    <property type="match status" value="1"/>
</dbReference>
<evidence type="ECO:0000256" key="8">
    <source>
        <dbReference type="ARBA" id="ARBA00023012"/>
    </source>
</evidence>
<keyword evidence="5" id="KW-0547">Nucleotide-binding</keyword>
<dbReference type="PANTHER" id="PTHR43065">
    <property type="entry name" value="SENSOR HISTIDINE KINASE"/>
    <property type="match status" value="1"/>
</dbReference>
<comment type="catalytic activity">
    <reaction evidence="1">
        <text>ATP + protein L-histidine = ADP + protein N-phospho-L-histidine.</text>
        <dbReference type="EC" id="2.7.13.3"/>
    </reaction>
</comment>
<dbReference type="CDD" id="cd00082">
    <property type="entry name" value="HisKA"/>
    <property type="match status" value="1"/>
</dbReference>
<dbReference type="EMBL" id="CP155571">
    <property type="protein sequence ID" value="XFO74665.1"/>
    <property type="molecule type" value="Genomic_DNA"/>
</dbReference>
<dbReference type="PRINTS" id="PR00344">
    <property type="entry name" value="BCTRLSENSOR"/>
</dbReference>
<keyword evidence="9" id="KW-1133">Transmembrane helix</keyword>
<dbReference type="CDD" id="cd00075">
    <property type="entry name" value="HATPase"/>
    <property type="match status" value="1"/>
</dbReference>
<keyword evidence="8" id="KW-0902">Two-component regulatory system</keyword>
<evidence type="ECO:0000259" key="10">
    <source>
        <dbReference type="PROSITE" id="PS50109"/>
    </source>
</evidence>
<name>A0ABZ3J9E1_SPOA4</name>
<feature type="transmembrane region" description="Helical" evidence="9">
    <location>
        <begin position="105"/>
        <end position="124"/>
    </location>
</feature>
<feature type="transmembrane region" description="Helical" evidence="9">
    <location>
        <begin position="55"/>
        <end position="72"/>
    </location>
</feature>
<evidence type="ECO:0000256" key="2">
    <source>
        <dbReference type="ARBA" id="ARBA00012438"/>
    </source>
</evidence>
<evidence type="ECO:0000256" key="7">
    <source>
        <dbReference type="ARBA" id="ARBA00022840"/>
    </source>
</evidence>
<dbReference type="InterPro" id="IPR003594">
    <property type="entry name" value="HATPase_dom"/>
</dbReference>
<keyword evidence="3" id="KW-0597">Phosphoprotein</keyword>
<keyword evidence="4 11" id="KW-0808">Transferase</keyword>
<dbReference type="InterPro" id="IPR003661">
    <property type="entry name" value="HisK_dim/P_dom"/>
</dbReference>
<keyword evidence="7" id="KW-0067">ATP-binding</keyword>
<keyword evidence="12" id="KW-1185">Reference proteome</keyword>
<dbReference type="InterPro" id="IPR036097">
    <property type="entry name" value="HisK_dim/P_sf"/>
</dbReference>
<dbReference type="GO" id="GO:0016740">
    <property type="term" value="F:transferase activity"/>
    <property type="evidence" value="ECO:0007669"/>
    <property type="project" value="UniProtKB-KW"/>
</dbReference>
<dbReference type="PANTHER" id="PTHR43065:SF46">
    <property type="entry name" value="C4-DICARBOXYLATE TRANSPORT SENSOR PROTEIN DCTB"/>
    <property type="match status" value="1"/>
</dbReference>
<accession>A0ABZ3J9E1</accession>
<dbReference type="SUPFAM" id="SSF55874">
    <property type="entry name" value="ATPase domain of HSP90 chaperone/DNA topoisomerase II/histidine kinase"/>
    <property type="match status" value="1"/>
</dbReference>
<dbReference type="Pfam" id="PF00512">
    <property type="entry name" value="HisKA"/>
    <property type="match status" value="1"/>
</dbReference>
<feature type="transmembrane region" description="Helical" evidence="9">
    <location>
        <begin position="27"/>
        <end position="49"/>
    </location>
</feature>
<feature type="domain" description="Histidine kinase" evidence="10">
    <location>
        <begin position="227"/>
        <end position="430"/>
    </location>
</feature>
<dbReference type="PROSITE" id="PS50109">
    <property type="entry name" value="HIS_KIN"/>
    <property type="match status" value="1"/>
</dbReference>
<dbReference type="SMART" id="SM00388">
    <property type="entry name" value="HisKA"/>
    <property type="match status" value="1"/>
</dbReference>
<evidence type="ECO:0000256" key="4">
    <source>
        <dbReference type="ARBA" id="ARBA00022679"/>
    </source>
</evidence>
<feature type="transmembrane region" description="Helical" evidence="9">
    <location>
        <begin position="167"/>
        <end position="189"/>
    </location>
</feature>
<dbReference type="EC" id="2.7.13.3" evidence="2"/>
<gene>
    <name evidence="11" type="primary">sasA_18</name>
    <name evidence="11" type="ORF">SPACI_047760</name>
</gene>
<dbReference type="Proteomes" id="UP000216052">
    <property type="component" value="Chromosome"/>
</dbReference>
<keyword evidence="9" id="KW-0472">Membrane</keyword>